<dbReference type="GO" id="GO:0035438">
    <property type="term" value="F:cyclic-di-GMP binding"/>
    <property type="evidence" value="ECO:0007669"/>
    <property type="project" value="InterPro"/>
</dbReference>
<proteinExistence type="predicted"/>
<protein>
    <recommendedName>
        <fullName evidence="1">PilZ domain-containing protein</fullName>
    </recommendedName>
</protein>
<dbReference type="InterPro" id="IPR009875">
    <property type="entry name" value="PilZ_domain"/>
</dbReference>
<dbReference type="Proteomes" id="UP000238701">
    <property type="component" value="Unassembled WGS sequence"/>
</dbReference>
<sequence length="125" mass="13892">MKAARPGTERRKWSRLPLAIPVFVRSRDEKGNEFLEFATALNVSAGGMLLALRRILPSHRQIQLEIPSAPVALSMMPRVSRSLRARALRHTPAEGFYLLGLKFSRPLLGPGSHNGSRQRKLVSAV</sequence>
<accession>A0A2U3K7P2</accession>
<organism evidence="2 3">
    <name type="scientific">Candidatus Sulfotelmatobacter kueseliae</name>
    <dbReference type="NCBI Taxonomy" id="2042962"/>
    <lineage>
        <taxon>Bacteria</taxon>
        <taxon>Pseudomonadati</taxon>
        <taxon>Acidobacteriota</taxon>
        <taxon>Terriglobia</taxon>
        <taxon>Terriglobales</taxon>
        <taxon>Candidatus Korobacteraceae</taxon>
        <taxon>Candidatus Sulfotelmatobacter</taxon>
    </lineage>
</organism>
<evidence type="ECO:0000313" key="3">
    <source>
        <dbReference type="Proteomes" id="UP000238701"/>
    </source>
</evidence>
<dbReference type="AlphaFoldDB" id="A0A2U3K7P2"/>
<evidence type="ECO:0000313" key="2">
    <source>
        <dbReference type="EMBL" id="SPF35675.1"/>
    </source>
</evidence>
<dbReference type="Pfam" id="PF07238">
    <property type="entry name" value="PilZ"/>
    <property type="match status" value="1"/>
</dbReference>
<dbReference type="OrthoDB" id="9858161at2"/>
<dbReference type="EMBL" id="OMOD01000049">
    <property type="protein sequence ID" value="SPF35675.1"/>
    <property type="molecule type" value="Genomic_DNA"/>
</dbReference>
<reference evidence="3" key="1">
    <citation type="submission" date="2018-02" db="EMBL/GenBank/DDBJ databases">
        <authorList>
            <person name="Hausmann B."/>
        </authorList>
    </citation>
    <scope>NUCLEOTIDE SEQUENCE [LARGE SCALE GENOMIC DNA]</scope>
    <source>
        <strain evidence="3">Peat soil MAG SbA1</strain>
    </source>
</reference>
<gene>
    <name evidence="2" type="ORF">SBA1_1420014</name>
</gene>
<evidence type="ECO:0000259" key="1">
    <source>
        <dbReference type="Pfam" id="PF07238"/>
    </source>
</evidence>
<dbReference type="SUPFAM" id="SSF141371">
    <property type="entry name" value="PilZ domain-like"/>
    <property type="match status" value="1"/>
</dbReference>
<feature type="domain" description="PilZ" evidence="1">
    <location>
        <begin position="9"/>
        <end position="104"/>
    </location>
</feature>
<name>A0A2U3K7P2_9BACT</name>